<protein>
    <submittedName>
        <fullName evidence="2">Uncharacterized protein</fullName>
    </submittedName>
</protein>
<reference evidence="2 3" key="1">
    <citation type="submission" date="2023-08" db="EMBL/GenBank/DDBJ databases">
        <authorList>
            <person name="Buchebner-Jance M."/>
        </authorList>
    </citation>
    <scope>NUCLEOTIDE SEQUENCE [LARGE SCALE GENOMIC DNA]</scope>
    <source>
        <strain evidence="2 3">NCIMB 15471</strain>
    </source>
</reference>
<feature type="chain" id="PRO_5047195461" evidence="1">
    <location>
        <begin position="28"/>
        <end position="93"/>
    </location>
</feature>
<dbReference type="EMBL" id="CP132482">
    <property type="protein sequence ID" value="WLV77922.1"/>
    <property type="molecule type" value="Genomic_DNA"/>
</dbReference>
<dbReference type="Proteomes" id="UP001233112">
    <property type="component" value="Chromosome"/>
</dbReference>
<organism evidence="2 3">
    <name type="scientific">Lacticaseibacillus parahuelsenbergensis</name>
    <dbReference type="NCBI Taxonomy" id="3068305"/>
    <lineage>
        <taxon>Bacteria</taxon>
        <taxon>Bacillati</taxon>
        <taxon>Bacillota</taxon>
        <taxon>Bacilli</taxon>
        <taxon>Lactobacillales</taxon>
        <taxon>Lactobacillaceae</taxon>
        <taxon>Lacticaseibacillus</taxon>
    </lineage>
</organism>
<name>A0ABY9L2E2_9LACO</name>
<accession>A0ABY9L2E2</accession>
<feature type="signal peptide" evidence="1">
    <location>
        <begin position="1"/>
        <end position="27"/>
    </location>
</feature>
<evidence type="ECO:0000256" key="1">
    <source>
        <dbReference type="SAM" id="SignalP"/>
    </source>
</evidence>
<keyword evidence="1" id="KW-0732">Signal</keyword>
<evidence type="ECO:0000313" key="2">
    <source>
        <dbReference type="EMBL" id="WLV77922.1"/>
    </source>
</evidence>
<dbReference type="RefSeq" id="WP_274785265.1">
    <property type="nucleotide sequence ID" value="NZ_CP132482.1"/>
</dbReference>
<proteinExistence type="predicted"/>
<gene>
    <name evidence="2" type="ORF">LACPH_002705</name>
</gene>
<keyword evidence="3" id="KW-1185">Reference proteome</keyword>
<sequence>MKKVLLLLSVSLGLVTGGTLFSPPHTAEASVTPGYYSPFSSISDNIECRNGYPYTMANMRNGKCRVNWDTVVGNVINNTINSAIGGALGQHLP</sequence>
<evidence type="ECO:0000313" key="3">
    <source>
        <dbReference type="Proteomes" id="UP001233112"/>
    </source>
</evidence>